<accession>A0A9N7UZ68</accession>
<name>A0A9N7UZ68_PLEPL</name>
<organism evidence="2 3">
    <name type="scientific">Pleuronectes platessa</name>
    <name type="common">European plaice</name>
    <dbReference type="NCBI Taxonomy" id="8262"/>
    <lineage>
        <taxon>Eukaryota</taxon>
        <taxon>Metazoa</taxon>
        <taxon>Chordata</taxon>
        <taxon>Craniata</taxon>
        <taxon>Vertebrata</taxon>
        <taxon>Euteleostomi</taxon>
        <taxon>Actinopterygii</taxon>
        <taxon>Neopterygii</taxon>
        <taxon>Teleostei</taxon>
        <taxon>Neoteleostei</taxon>
        <taxon>Acanthomorphata</taxon>
        <taxon>Carangaria</taxon>
        <taxon>Pleuronectiformes</taxon>
        <taxon>Pleuronectoidei</taxon>
        <taxon>Pleuronectidae</taxon>
        <taxon>Pleuronectes</taxon>
    </lineage>
</organism>
<keyword evidence="3" id="KW-1185">Reference proteome</keyword>
<comment type="caution">
    <text evidence="2">The sequence shown here is derived from an EMBL/GenBank/DDBJ whole genome shotgun (WGS) entry which is preliminary data.</text>
</comment>
<gene>
    <name evidence="2" type="ORF">PLEPLA_LOCUS27597</name>
</gene>
<sequence length="83" mass="9916">MFGWEINQKATLTQVNAPWKRQFSDLHSHQMWIHQRIYGTGEWMNVQRSSESWRFNPSPPHSKCQSVHWQDTEDQTAPEDCDD</sequence>
<protein>
    <submittedName>
        <fullName evidence="2">Uncharacterized protein</fullName>
    </submittedName>
</protein>
<evidence type="ECO:0000313" key="3">
    <source>
        <dbReference type="Proteomes" id="UP001153269"/>
    </source>
</evidence>
<proteinExistence type="predicted"/>
<dbReference type="EMBL" id="CADEAL010002336">
    <property type="protein sequence ID" value="CAB1439829.1"/>
    <property type="molecule type" value="Genomic_DNA"/>
</dbReference>
<reference evidence="2" key="1">
    <citation type="submission" date="2020-03" db="EMBL/GenBank/DDBJ databases">
        <authorList>
            <person name="Weist P."/>
        </authorList>
    </citation>
    <scope>NUCLEOTIDE SEQUENCE</scope>
</reference>
<evidence type="ECO:0000313" key="2">
    <source>
        <dbReference type="EMBL" id="CAB1439829.1"/>
    </source>
</evidence>
<evidence type="ECO:0000256" key="1">
    <source>
        <dbReference type="SAM" id="MobiDB-lite"/>
    </source>
</evidence>
<dbReference type="Proteomes" id="UP001153269">
    <property type="component" value="Unassembled WGS sequence"/>
</dbReference>
<feature type="region of interest" description="Disordered" evidence="1">
    <location>
        <begin position="51"/>
        <end position="83"/>
    </location>
</feature>
<dbReference type="AlphaFoldDB" id="A0A9N7UZ68"/>
<feature type="compositionally biased region" description="Acidic residues" evidence="1">
    <location>
        <begin position="72"/>
        <end position="83"/>
    </location>
</feature>